<keyword evidence="4 5" id="KW-0664">Pyridoxine biosynthesis</keyword>
<dbReference type="Gene3D" id="3.30.1370.170">
    <property type="match status" value="1"/>
</dbReference>
<feature type="binding site" evidence="5">
    <location>
        <position position="147"/>
    </location>
    <ligand>
        <name>NAD(+)</name>
        <dbReference type="ChEBI" id="CHEBI:57540"/>
    </ligand>
</feature>
<dbReference type="AlphaFoldDB" id="A0A9D2ZV46"/>
<comment type="subcellular location">
    <subcellularLocation>
        <location evidence="5">Cytoplasm</location>
    </subcellularLocation>
</comment>
<name>A0A9D2ZV46_9BACT</name>
<evidence type="ECO:0000259" key="6">
    <source>
        <dbReference type="Pfam" id="PF00389"/>
    </source>
</evidence>
<evidence type="ECO:0000259" key="8">
    <source>
        <dbReference type="Pfam" id="PF11890"/>
    </source>
</evidence>
<dbReference type="Pfam" id="PF00389">
    <property type="entry name" value="2-Hacid_dh"/>
    <property type="match status" value="1"/>
</dbReference>
<feature type="binding site" evidence="5">
    <location>
        <position position="67"/>
    </location>
    <ligand>
        <name>substrate</name>
    </ligand>
</feature>
<dbReference type="GO" id="GO:0051287">
    <property type="term" value="F:NAD binding"/>
    <property type="evidence" value="ECO:0007669"/>
    <property type="project" value="InterPro"/>
</dbReference>
<sequence length="348" mass="37881">MKAVVDDKIPYIRQAIESVADEVTYLPGREISRRDVADADVLIVRTRTRCDRDLLHGSRVQMIATATIGYDHIDTAWCEANGIEWTNCPGCNAASVAQYVQSALILLSRRHHRPLRGMTMGIIGVGNVGSRVAEMAAGMGIDVLLNDPPRAEAEGGGTFVTLGELAGRADIITLHTPLARGGKHPTYHLADAELFAQLEKKPWLLNTSRGEVADTGALIDALAGGRIADAVIDVWEHEPDIDRRLLAAAYLTTPHIAGYSADGKANASRMAMQAVCRHFGIAMPCTIEPPAPPCPTVTAPTIDDALLTIYDPRRDSDALRQDPTRFEWLRGNYPMRREAGAYNIILTK</sequence>
<feature type="binding site" evidence="5">
    <location>
        <position position="176"/>
    </location>
    <ligand>
        <name>NAD(+)</name>
        <dbReference type="ChEBI" id="CHEBI:57540"/>
    </ligand>
</feature>
<dbReference type="Pfam" id="PF11890">
    <property type="entry name" value="DUF3410"/>
    <property type="match status" value="1"/>
</dbReference>
<dbReference type="InterPro" id="IPR020921">
    <property type="entry name" value="Erythronate-4-P_DHase"/>
</dbReference>
<evidence type="ECO:0000256" key="1">
    <source>
        <dbReference type="ARBA" id="ARBA00022490"/>
    </source>
</evidence>
<comment type="similarity">
    <text evidence="5">Belongs to the D-isomer specific 2-hydroxyacid dehydrogenase family. PdxB subfamily.</text>
</comment>
<dbReference type="InterPro" id="IPR038251">
    <property type="entry name" value="PdxB_dimer_sf"/>
</dbReference>
<feature type="domain" description="D-isomer specific 2-hydroxyacid dehydrogenase NAD-binding" evidence="7">
    <location>
        <begin position="109"/>
        <end position="257"/>
    </location>
</feature>
<feature type="domain" description="D-isomer specific 2-hydroxyacid dehydrogenase catalytic" evidence="6">
    <location>
        <begin position="22"/>
        <end position="278"/>
    </location>
</feature>
<comment type="caution">
    <text evidence="9">The sequence shown here is derived from an EMBL/GenBank/DDBJ whole genome shotgun (WGS) entry which is preliminary data.</text>
</comment>
<evidence type="ECO:0000256" key="4">
    <source>
        <dbReference type="ARBA" id="ARBA00023096"/>
    </source>
</evidence>
<dbReference type="HAMAP" id="MF_01825">
    <property type="entry name" value="PdxB"/>
    <property type="match status" value="1"/>
</dbReference>
<comment type="function">
    <text evidence="5">Catalyzes the oxidation of erythronate-4-phosphate to 3-hydroxy-2-oxo-4-phosphonooxybutanoate.</text>
</comment>
<feature type="binding site" evidence="5">
    <location>
        <position position="258"/>
    </location>
    <ligand>
        <name>NAD(+)</name>
        <dbReference type="ChEBI" id="CHEBI:57540"/>
    </ligand>
</feature>
<dbReference type="InterPro" id="IPR024531">
    <property type="entry name" value="Erythronate-4-P_DHase_dimer"/>
</dbReference>
<feature type="binding site" evidence="5">
    <location>
        <position position="46"/>
    </location>
    <ligand>
        <name>substrate</name>
    </ligand>
</feature>
<dbReference type="GO" id="GO:0046983">
    <property type="term" value="F:protein dimerization activity"/>
    <property type="evidence" value="ECO:0007669"/>
    <property type="project" value="InterPro"/>
</dbReference>
<feature type="domain" description="Erythronate-4-phosphate dehydrogenase dimerisation" evidence="8">
    <location>
        <begin position="299"/>
        <end position="346"/>
    </location>
</feature>
<proteinExistence type="inferred from homology"/>
<dbReference type="Gene3D" id="3.40.50.720">
    <property type="entry name" value="NAD(P)-binding Rossmann-like Domain"/>
    <property type="match status" value="2"/>
</dbReference>
<keyword evidence="3 5" id="KW-0520">NAD</keyword>
<dbReference type="PANTHER" id="PTHR10996">
    <property type="entry name" value="2-HYDROXYACID DEHYDROGENASE-RELATED"/>
    <property type="match status" value="1"/>
</dbReference>
<dbReference type="GO" id="GO:0033711">
    <property type="term" value="F:4-phosphoerythronate dehydrogenase activity"/>
    <property type="evidence" value="ECO:0007669"/>
    <property type="project" value="UniProtKB-EC"/>
</dbReference>
<dbReference type="GO" id="GO:0005829">
    <property type="term" value="C:cytosol"/>
    <property type="evidence" value="ECO:0007669"/>
    <property type="project" value="TreeGrafter"/>
</dbReference>
<dbReference type="InterPro" id="IPR006140">
    <property type="entry name" value="D-isomer_DH_NAD-bd"/>
</dbReference>
<dbReference type="PANTHER" id="PTHR10996:SF178">
    <property type="entry name" value="2-HYDROXYACID DEHYDROGENASE YGL185C-RELATED"/>
    <property type="match status" value="1"/>
</dbReference>
<dbReference type="InterPro" id="IPR050223">
    <property type="entry name" value="D-isomer_2-hydroxyacid_DH"/>
</dbReference>
<feature type="active site" description="Proton donor" evidence="5">
    <location>
        <position position="255"/>
    </location>
</feature>
<evidence type="ECO:0000313" key="9">
    <source>
        <dbReference type="EMBL" id="HJD53737.1"/>
    </source>
</evidence>
<evidence type="ECO:0000256" key="3">
    <source>
        <dbReference type="ARBA" id="ARBA00023027"/>
    </source>
</evidence>
<dbReference type="SUPFAM" id="SSF52283">
    <property type="entry name" value="Formate/glycerate dehydrogenase catalytic domain-like"/>
    <property type="match status" value="1"/>
</dbReference>
<dbReference type="GO" id="GO:0030267">
    <property type="term" value="F:glyoxylate reductase (NADPH) activity"/>
    <property type="evidence" value="ECO:0007669"/>
    <property type="project" value="TreeGrafter"/>
</dbReference>
<accession>A0A9D2ZV46</accession>
<protein>
    <recommendedName>
        <fullName evidence="5">Erythronate-4-phosphate dehydrogenase</fullName>
        <ecNumber evidence="5">1.1.1.290</ecNumber>
    </recommendedName>
</protein>
<dbReference type="Proteomes" id="UP000787625">
    <property type="component" value="Unassembled WGS sequence"/>
</dbReference>
<dbReference type="GO" id="GO:0016618">
    <property type="term" value="F:hydroxypyruvate reductase [NAD(P)H] activity"/>
    <property type="evidence" value="ECO:0007669"/>
    <property type="project" value="TreeGrafter"/>
</dbReference>
<dbReference type="EC" id="1.1.1.290" evidence="5"/>
<comment type="subunit">
    <text evidence="5">Homodimer.</text>
</comment>
<dbReference type="SUPFAM" id="SSF51735">
    <property type="entry name" value="NAD(P)-binding Rossmann-fold domains"/>
    <property type="match status" value="1"/>
</dbReference>
<feature type="binding site" evidence="5">
    <location>
        <position position="233"/>
    </location>
    <ligand>
        <name>NAD(+)</name>
        <dbReference type="ChEBI" id="CHEBI:57540"/>
    </ligand>
</feature>
<dbReference type="GO" id="GO:0008615">
    <property type="term" value="P:pyridoxine biosynthetic process"/>
    <property type="evidence" value="ECO:0007669"/>
    <property type="project" value="UniProtKB-UniRule"/>
</dbReference>
<gene>
    <name evidence="5 9" type="primary">pdxB</name>
    <name evidence="9" type="ORF">IAA93_08455</name>
</gene>
<dbReference type="Pfam" id="PF02826">
    <property type="entry name" value="2-Hacid_dh_C"/>
    <property type="match status" value="1"/>
</dbReference>
<dbReference type="CDD" id="cd12158">
    <property type="entry name" value="ErythrP_dh"/>
    <property type="match status" value="1"/>
</dbReference>
<dbReference type="InterPro" id="IPR006139">
    <property type="entry name" value="D-isomer_2_OHA_DH_cat_dom"/>
</dbReference>
<evidence type="ECO:0000313" key="10">
    <source>
        <dbReference type="Proteomes" id="UP000787625"/>
    </source>
</evidence>
<dbReference type="InterPro" id="IPR036291">
    <property type="entry name" value="NAD(P)-bd_dom_sf"/>
</dbReference>
<keyword evidence="2 5" id="KW-0560">Oxidoreductase</keyword>
<reference evidence="9" key="1">
    <citation type="journal article" date="2021" name="PeerJ">
        <title>Extensive microbial diversity within the chicken gut microbiome revealed by metagenomics and culture.</title>
        <authorList>
            <person name="Gilroy R."/>
            <person name="Ravi A."/>
            <person name="Getino M."/>
            <person name="Pursley I."/>
            <person name="Horton D.L."/>
            <person name="Alikhan N.F."/>
            <person name="Baker D."/>
            <person name="Gharbi K."/>
            <person name="Hall N."/>
            <person name="Watson M."/>
            <person name="Adriaenssens E.M."/>
            <person name="Foster-Nyarko E."/>
            <person name="Jarju S."/>
            <person name="Secka A."/>
            <person name="Antonio M."/>
            <person name="Oren A."/>
            <person name="Chaudhuri R.R."/>
            <person name="La Ragione R."/>
            <person name="Hildebrand F."/>
            <person name="Pallen M.J."/>
        </authorList>
    </citation>
    <scope>NUCLEOTIDE SEQUENCE</scope>
    <source>
        <strain evidence="9">MalCec1-1739</strain>
    </source>
</reference>
<evidence type="ECO:0000256" key="2">
    <source>
        <dbReference type="ARBA" id="ARBA00023002"/>
    </source>
</evidence>
<feature type="active site" evidence="5">
    <location>
        <position position="209"/>
    </location>
</feature>
<comment type="pathway">
    <text evidence="5">Cofactor biosynthesis; pyridoxine 5'-phosphate biosynthesis; pyridoxine 5'-phosphate from D-erythrose 4-phosphate: step 2/5.</text>
</comment>
<evidence type="ECO:0000256" key="5">
    <source>
        <dbReference type="HAMAP-Rule" id="MF_01825"/>
    </source>
</evidence>
<evidence type="ECO:0000259" key="7">
    <source>
        <dbReference type="Pfam" id="PF02826"/>
    </source>
</evidence>
<dbReference type="EMBL" id="DWUP01000196">
    <property type="protein sequence ID" value="HJD53737.1"/>
    <property type="molecule type" value="Genomic_DNA"/>
</dbReference>
<feature type="active site" evidence="5">
    <location>
        <position position="238"/>
    </location>
</feature>
<reference evidence="9" key="2">
    <citation type="submission" date="2021-04" db="EMBL/GenBank/DDBJ databases">
        <authorList>
            <person name="Gilroy R."/>
        </authorList>
    </citation>
    <scope>NUCLEOTIDE SEQUENCE</scope>
    <source>
        <strain evidence="9">MalCec1-1739</strain>
    </source>
</reference>
<comment type="catalytic activity">
    <reaction evidence="5">
        <text>4-phospho-D-erythronate + NAD(+) = (R)-3-hydroxy-2-oxo-4-phosphooxybutanoate + NADH + H(+)</text>
        <dbReference type="Rhea" id="RHEA:18829"/>
        <dbReference type="ChEBI" id="CHEBI:15378"/>
        <dbReference type="ChEBI" id="CHEBI:57540"/>
        <dbReference type="ChEBI" id="CHEBI:57945"/>
        <dbReference type="ChEBI" id="CHEBI:58538"/>
        <dbReference type="ChEBI" id="CHEBI:58766"/>
        <dbReference type="EC" id="1.1.1.290"/>
    </reaction>
</comment>
<feature type="binding site" evidence="5">
    <location>
        <position position="259"/>
    </location>
    <ligand>
        <name>substrate</name>
    </ligand>
</feature>
<dbReference type="NCBIfam" id="NF001309">
    <property type="entry name" value="PRK00257.1"/>
    <property type="match status" value="1"/>
</dbReference>
<keyword evidence="1 5" id="KW-0963">Cytoplasm</keyword>
<comment type="caution">
    <text evidence="5">Lacks conserved residue(s) required for the propagation of feature annotation.</text>
</comment>
<organism evidence="9 10">
    <name type="scientific">Candidatus Avibacteroides avistercoris</name>
    <dbReference type="NCBI Taxonomy" id="2840690"/>
    <lineage>
        <taxon>Bacteria</taxon>
        <taxon>Pseudomonadati</taxon>
        <taxon>Bacteroidota</taxon>
        <taxon>Bacteroidia</taxon>
        <taxon>Bacteroidales</taxon>
        <taxon>Bacteroidaceae</taxon>
        <taxon>Bacteroidaceae incertae sedis</taxon>
        <taxon>Candidatus Avibacteroides</taxon>
    </lineage>
</organism>